<dbReference type="AlphaFoldDB" id="A0A0W8CIT1"/>
<reference evidence="2 3" key="1">
    <citation type="submission" date="2015-11" db="EMBL/GenBank/DDBJ databases">
        <title>Genomes and virulence difference between two physiological races of Phytophthora nicotianae.</title>
        <authorList>
            <person name="Liu H."/>
            <person name="Ma X."/>
            <person name="Yu H."/>
            <person name="Fang D."/>
            <person name="Li Y."/>
            <person name="Wang X."/>
            <person name="Wang W."/>
            <person name="Dong Y."/>
            <person name="Xiao B."/>
        </authorList>
    </citation>
    <scope>NUCLEOTIDE SEQUENCE [LARGE SCALE GENOMIC DNA]</scope>
    <source>
        <strain evidence="3">race 0</strain>
    </source>
</reference>
<dbReference type="Proteomes" id="UP000052943">
    <property type="component" value="Unassembled WGS sequence"/>
</dbReference>
<accession>A0A0W8CIT1</accession>
<proteinExistence type="predicted"/>
<sequence>MYRILNSFNRLETLRSDVIGCALPRGSGANSNVYSETQSGGRFLSSTQSPILAVPPRPLSSQEGGQARPAQDKFERAVRDNAQHSSEAPGSRKSNLAKRRSQKADFDPAESEAKRPRKSTPWRREQCRVSQERYRQKRIAYVNQLECAVDELRHQVPLLEIQHARMCYCPGLTVWSVVTEYFHLFEHGTDPIASSSQSWSLNLQAQRQMVFLRSTMARDIVLGDRRGIDALLEQWKWYSKCFEDVHLQLYRVTKASPSLVWVSSALRVTITRMTLEHVFPHLVGDSEKLWRFRLRIMGKRLVLPCRLCFEWDEDTKRVARLETVVDFGTPLLQLLGNIENASFVLERAHITVDSAENGTKPHE</sequence>
<dbReference type="EMBL" id="LNFO01003037">
    <property type="protein sequence ID" value="KUF83960.1"/>
    <property type="molecule type" value="Genomic_DNA"/>
</dbReference>
<dbReference type="GO" id="GO:0003700">
    <property type="term" value="F:DNA-binding transcription factor activity"/>
    <property type="evidence" value="ECO:0007669"/>
    <property type="project" value="InterPro"/>
</dbReference>
<feature type="compositionally biased region" description="Polar residues" evidence="1">
    <location>
        <begin position="83"/>
        <end position="94"/>
    </location>
</feature>
<evidence type="ECO:0000256" key="1">
    <source>
        <dbReference type="SAM" id="MobiDB-lite"/>
    </source>
</evidence>
<feature type="compositionally biased region" description="Basic and acidic residues" evidence="1">
    <location>
        <begin position="70"/>
        <end position="82"/>
    </location>
</feature>
<feature type="compositionally biased region" description="Polar residues" evidence="1">
    <location>
        <begin position="28"/>
        <end position="50"/>
    </location>
</feature>
<feature type="compositionally biased region" description="Basic and acidic residues" evidence="1">
    <location>
        <begin position="102"/>
        <end position="114"/>
    </location>
</feature>
<protein>
    <submittedName>
        <fullName evidence="2">BZIP transcription factor 1</fullName>
    </submittedName>
</protein>
<organism evidence="2 3">
    <name type="scientific">Phytophthora nicotianae</name>
    <name type="common">Potato buckeye rot agent</name>
    <name type="synonym">Phytophthora parasitica</name>
    <dbReference type="NCBI Taxonomy" id="4792"/>
    <lineage>
        <taxon>Eukaryota</taxon>
        <taxon>Sar</taxon>
        <taxon>Stramenopiles</taxon>
        <taxon>Oomycota</taxon>
        <taxon>Peronosporomycetes</taxon>
        <taxon>Peronosporales</taxon>
        <taxon>Peronosporaceae</taxon>
        <taxon>Phytophthora</taxon>
    </lineage>
</organism>
<evidence type="ECO:0000313" key="3">
    <source>
        <dbReference type="Proteomes" id="UP000052943"/>
    </source>
</evidence>
<evidence type="ECO:0000313" key="2">
    <source>
        <dbReference type="EMBL" id="KUF83960.1"/>
    </source>
</evidence>
<feature type="region of interest" description="Disordered" evidence="1">
    <location>
        <begin position="25"/>
        <end position="127"/>
    </location>
</feature>
<comment type="caution">
    <text evidence="2">The sequence shown here is derived from an EMBL/GenBank/DDBJ whole genome shotgun (WGS) entry which is preliminary data.</text>
</comment>
<dbReference type="SUPFAM" id="SSF57959">
    <property type="entry name" value="Leucine zipper domain"/>
    <property type="match status" value="1"/>
</dbReference>
<dbReference type="CDD" id="cd14686">
    <property type="entry name" value="bZIP"/>
    <property type="match status" value="1"/>
</dbReference>
<name>A0A0W8CIT1_PHYNI</name>
<gene>
    <name evidence="2" type="ORF">AM587_10004534</name>
</gene>
<dbReference type="InterPro" id="IPR046347">
    <property type="entry name" value="bZIP_sf"/>
</dbReference>